<evidence type="ECO:0000313" key="2">
    <source>
        <dbReference type="Proteomes" id="UP001057402"/>
    </source>
</evidence>
<gene>
    <name evidence="1" type="ORF">MLD38_032759</name>
</gene>
<proteinExistence type="predicted"/>
<evidence type="ECO:0000313" key="1">
    <source>
        <dbReference type="EMBL" id="KAI4319121.1"/>
    </source>
</evidence>
<comment type="caution">
    <text evidence="1">The sequence shown here is derived from an EMBL/GenBank/DDBJ whole genome shotgun (WGS) entry which is preliminary data.</text>
</comment>
<dbReference type="Proteomes" id="UP001057402">
    <property type="component" value="Chromosome 10"/>
</dbReference>
<name>A0ACB9M6E5_9MYRT</name>
<sequence>MVGGGGGDSRWISTAASIWIQASSGASYTFGIYSSTLKSSQSYSQSTLDTVSVFKDIGANAGIISGLLYSHVVRPRKTIGGDGGGGGIDGPWVVHLAGALQFFLGYFMMWASVVGVVSPPPVWLMCFYMWVAAHAQTFLNTANVVSGVHNFRRYSGTIVGIMKGFLGLSGAILIQVYYTTLKDRADSFILLLAVLPALVAISLMLLVRIFDDADTPHDKKHLNRFSAVALAIAGYLMALIILENVLTMPLWSRIVTFAMLLGMLLGPLGVAVKAIGGEENEGISETLLVRDADSEAHRDDQTSSSGSHDMNLPQAMRTWEFWLLFIAMVCGLGSGLATINNISQIGESLGYDTVEINTLVSLLSIWNFLGRFGAGFISDILLFRSGITRPFLMAVILLAMSVGHTIIASGFPGNLYIGSTLVGVCYGGLWSLMPTITSEIFGVGHMGTLFNTIAVGSPVGSYILSVKVIGYIYDQQASGDDNSCSGTKCFMLSFFILSSVAFFGFLVVIVLFFRTRSFYKLLLNRRSNQS</sequence>
<dbReference type="EMBL" id="CM042889">
    <property type="protein sequence ID" value="KAI4319121.1"/>
    <property type="molecule type" value="Genomic_DNA"/>
</dbReference>
<keyword evidence="2" id="KW-1185">Reference proteome</keyword>
<protein>
    <submittedName>
        <fullName evidence="1">Uncharacterized protein</fullName>
    </submittedName>
</protein>
<organism evidence="1 2">
    <name type="scientific">Melastoma candidum</name>
    <dbReference type="NCBI Taxonomy" id="119954"/>
    <lineage>
        <taxon>Eukaryota</taxon>
        <taxon>Viridiplantae</taxon>
        <taxon>Streptophyta</taxon>
        <taxon>Embryophyta</taxon>
        <taxon>Tracheophyta</taxon>
        <taxon>Spermatophyta</taxon>
        <taxon>Magnoliopsida</taxon>
        <taxon>eudicotyledons</taxon>
        <taxon>Gunneridae</taxon>
        <taxon>Pentapetalae</taxon>
        <taxon>rosids</taxon>
        <taxon>malvids</taxon>
        <taxon>Myrtales</taxon>
        <taxon>Melastomataceae</taxon>
        <taxon>Melastomatoideae</taxon>
        <taxon>Melastomateae</taxon>
        <taxon>Melastoma</taxon>
    </lineage>
</organism>
<accession>A0ACB9M6E5</accession>
<reference evidence="2" key="1">
    <citation type="journal article" date="2023" name="Front. Plant Sci.">
        <title>Chromosomal-level genome assembly of Melastoma candidum provides insights into trichome evolution.</title>
        <authorList>
            <person name="Zhong Y."/>
            <person name="Wu W."/>
            <person name="Sun C."/>
            <person name="Zou P."/>
            <person name="Liu Y."/>
            <person name="Dai S."/>
            <person name="Zhou R."/>
        </authorList>
    </citation>
    <scope>NUCLEOTIDE SEQUENCE [LARGE SCALE GENOMIC DNA]</scope>
</reference>